<feature type="region of interest" description="Disordered" evidence="1">
    <location>
        <begin position="137"/>
        <end position="158"/>
    </location>
</feature>
<dbReference type="AlphaFoldDB" id="S5DQ67"/>
<evidence type="ECO:0000313" key="2">
    <source>
        <dbReference type="EMBL" id="AGQ18980.1"/>
    </source>
</evidence>
<dbReference type="SUPFAM" id="SSF46955">
    <property type="entry name" value="Putative DNA-binding domain"/>
    <property type="match status" value="1"/>
</dbReference>
<evidence type="ECO:0000256" key="1">
    <source>
        <dbReference type="SAM" id="MobiDB-lite"/>
    </source>
</evidence>
<dbReference type="InterPro" id="IPR009061">
    <property type="entry name" value="DNA-bd_dom_put_sf"/>
</dbReference>
<dbReference type="EMBL" id="KC811118">
    <property type="protein sequence ID" value="AGQ18980.1"/>
    <property type="molecule type" value="Genomic_DNA"/>
</dbReference>
<proteinExistence type="predicted"/>
<organism evidence="2">
    <name type="scientific">Candidatus Actinomarina minuta</name>
    <dbReference type="NCBI Taxonomy" id="1389454"/>
    <lineage>
        <taxon>Bacteria</taxon>
        <taxon>Bacillati</taxon>
        <taxon>Actinomycetota</taxon>
        <taxon>Actinomycetes</taxon>
        <taxon>Candidatus Actinomarinidae</taxon>
        <taxon>Candidatus Actinomarinales</taxon>
        <taxon>Candidatus Actinomarineae</taxon>
        <taxon>Candidatus Actinomarinaceae</taxon>
        <taxon>Candidatus Actinomarina</taxon>
    </lineage>
</organism>
<accession>S5DQ67</accession>
<reference evidence="2" key="1">
    <citation type="journal article" date="2013" name="Sci. Rep.">
        <title>Metagenomics uncovers a new group of low GC and ultra-small marine Actinobacteria.</title>
        <authorList>
            <person name="Ghai R."/>
            <person name="Mizuno C.M."/>
            <person name="Picazo A."/>
            <person name="Camacho A."/>
            <person name="Rodriguez-Valera F."/>
        </authorList>
    </citation>
    <scope>NUCLEOTIDE SEQUENCE</scope>
</reference>
<protein>
    <submittedName>
        <fullName evidence="2">MedDCM-OCT-S30-C194-cds6</fullName>
    </submittedName>
</protein>
<name>S5DQ67_9ACTN</name>
<feature type="compositionally biased region" description="Acidic residues" evidence="1">
    <location>
        <begin position="148"/>
        <end position="158"/>
    </location>
</feature>
<sequence length="158" mass="17525">MNLVGLKELAELLDVPYDTLKVWKNRDRLPEPFQVISGTPVWDWDTSEEDFRSIKKNENSGRPKKPKISIAGGLIEIDIQGSSKDKDENVSIRVNGKSFVDVQAEPANSANKSDRNLSIKVLGKKVIDINTDDVIETGDKISKPVTEVDGEDTNSENS</sequence>